<feature type="transmembrane region" description="Helical" evidence="1">
    <location>
        <begin position="43"/>
        <end position="63"/>
    </location>
</feature>
<sequence length="320" mass="35906">MSAAADLKPRGRRTACRVLLLLATALLFLWLGAALWFQLPARISAAGSALSAAAGLAVAVLVWRRPRLGALALLLVALVAGLWWTSIKPSNERDWAEDVAHGVSGEVRGDEVVLHNVRHFAWLTQETAVPRWETRRYRLDQLRSVDLFSSVWGNPAIAHTLIGFDFADGAYVVFSAEIRRERQESFSEIGGFFKEFELVMIAADPEDIIRLRTDFRREQVSRFALNLTPEQARALFLSYLARANQLAAQPEFYQTLTTNCTTVIFQLARLVEPGIPRDWRILLSGYLPDYLYDHAMIANDRPLEEIRRQAILAPGGPVVP</sequence>
<dbReference type="EMBL" id="QFQD01000058">
    <property type="protein sequence ID" value="PZQ80673.1"/>
    <property type="molecule type" value="Genomic_DNA"/>
</dbReference>
<dbReference type="InterPro" id="IPR025178">
    <property type="entry name" value="Lnb_N"/>
</dbReference>
<accession>A0A2W5SM01</accession>
<proteinExistence type="predicted"/>
<evidence type="ECO:0000313" key="4">
    <source>
        <dbReference type="Proteomes" id="UP000248887"/>
    </source>
</evidence>
<keyword evidence="1" id="KW-0472">Membrane</keyword>
<name>A0A2W5SM01_ANCNO</name>
<gene>
    <name evidence="3" type="ORF">DI549_16360</name>
</gene>
<keyword evidence="1" id="KW-0812">Transmembrane</keyword>
<organism evidence="3 4">
    <name type="scientific">Ancylobacter novellus</name>
    <name type="common">Thiobacillus novellus</name>
    <dbReference type="NCBI Taxonomy" id="921"/>
    <lineage>
        <taxon>Bacteria</taxon>
        <taxon>Pseudomonadati</taxon>
        <taxon>Pseudomonadota</taxon>
        <taxon>Alphaproteobacteria</taxon>
        <taxon>Hyphomicrobiales</taxon>
        <taxon>Xanthobacteraceae</taxon>
        <taxon>Ancylobacter</taxon>
    </lineage>
</organism>
<feature type="transmembrane region" description="Helical" evidence="1">
    <location>
        <begin position="18"/>
        <end position="37"/>
    </location>
</feature>
<dbReference type="Proteomes" id="UP000248887">
    <property type="component" value="Unassembled WGS sequence"/>
</dbReference>
<feature type="transmembrane region" description="Helical" evidence="1">
    <location>
        <begin position="70"/>
        <end position="87"/>
    </location>
</feature>
<evidence type="ECO:0000313" key="3">
    <source>
        <dbReference type="EMBL" id="PZQ80673.1"/>
    </source>
</evidence>
<keyword evidence="1" id="KW-1133">Transmembrane helix</keyword>
<comment type="caution">
    <text evidence="3">The sequence shown here is derived from an EMBL/GenBank/DDBJ whole genome shotgun (WGS) entry which is preliminary data.</text>
</comment>
<reference evidence="3 4" key="1">
    <citation type="submission" date="2017-08" db="EMBL/GenBank/DDBJ databases">
        <title>Infants hospitalized years apart are colonized by the same room-sourced microbial strains.</title>
        <authorList>
            <person name="Brooks B."/>
            <person name="Olm M.R."/>
            <person name="Firek B.A."/>
            <person name="Baker R."/>
            <person name="Thomas B.C."/>
            <person name="Morowitz M.J."/>
            <person name="Banfield J.F."/>
        </authorList>
    </citation>
    <scope>NUCLEOTIDE SEQUENCE [LARGE SCALE GENOMIC DNA]</scope>
    <source>
        <strain evidence="3">S2_005_001_R2_27</strain>
    </source>
</reference>
<feature type="domain" description="Lnb N-terminal periplasmic" evidence="2">
    <location>
        <begin position="130"/>
        <end position="284"/>
    </location>
</feature>
<evidence type="ECO:0000259" key="2">
    <source>
        <dbReference type="Pfam" id="PF13387"/>
    </source>
</evidence>
<protein>
    <recommendedName>
        <fullName evidence="2">Lnb N-terminal periplasmic domain-containing protein</fullName>
    </recommendedName>
</protein>
<dbReference type="AlphaFoldDB" id="A0A2W5SM01"/>
<evidence type="ECO:0000256" key="1">
    <source>
        <dbReference type="SAM" id="Phobius"/>
    </source>
</evidence>
<dbReference type="Pfam" id="PF13387">
    <property type="entry name" value="Lnb_N"/>
    <property type="match status" value="1"/>
</dbReference>